<feature type="non-terminal residue" evidence="1">
    <location>
        <position position="1"/>
    </location>
</feature>
<sequence length="124" mass="14129">TEDSLDDDGSSFPKPTPNICLPAEVLRGVKDLAPEDALNKLLSSYGAYIPTAADREKALQLEQEEHELRFQREVIEGDMLALLEREPTIYFNIKALFSKLQTPKTNEHLFLLVTRQRPSWSNML</sequence>
<feature type="non-terminal residue" evidence="1">
    <location>
        <position position="124"/>
    </location>
</feature>
<name>A0A392RDP6_9FABA</name>
<keyword evidence="2" id="KW-1185">Reference proteome</keyword>
<dbReference type="EMBL" id="LXQA010212820">
    <property type="protein sequence ID" value="MCI34327.1"/>
    <property type="molecule type" value="Genomic_DNA"/>
</dbReference>
<protein>
    <submittedName>
        <fullName evidence="1">Uncharacterized protein</fullName>
    </submittedName>
</protein>
<dbReference type="Proteomes" id="UP000265520">
    <property type="component" value="Unassembled WGS sequence"/>
</dbReference>
<evidence type="ECO:0000313" key="2">
    <source>
        <dbReference type="Proteomes" id="UP000265520"/>
    </source>
</evidence>
<organism evidence="1 2">
    <name type="scientific">Trifolium medium</name>
    <dbReference type="NCBI Taxonomy" id="97028"/>
    <lineage>
        <taxon>Eukaryota</taxon>
        <taxon>Viridiplantae</taxon>
        <taxon>Streptophyta</taxon>
        <taxon>Embryophyta</taxon>
        <taxon>Tracheophyta</taxon>
        <taxon>Spermatophyta</taxon>
        <taxon>Magnoliopsida</taxon>
        <taxon>eudicotyledons</taxon>
        <taxon>Gunneridae</taxon>
        <taxon>Pentapetalae</taxon>
        <taxon>rosids</taxon>
        <taxon>fabids</taxon>
        <taxon>Fabales</taxon>
        <taxon>Fabaceae</taxon>
        <taxon>Papilionoideae</taxon>
        <taxon>50 kb inversion clade</taxon>
        <taxon>NPAAA clade</taxon>
        <taxon>Hologalegina</taxon>
        <taxon>IRL clade</taxon>
        <taxon>Trifolieae</taxon>
        <taxon>Trifolium</taxon>
    </lineage>
</organism>
<proteinExistence type="predicted"/>
<comment type="caution">
    <text evidence="1">The sequence shown here is derived from an EMBL/GenBank/DDBJ whole genome shotgun (WGS) entry which is preliminary data.</text>
</comment>
<dbReference type="AlphaFoldDB" id="A0A392RDP6"/>
<reference evidence="1 2" key="1">
    <citation type="journal article" date="2018" name="Front. Plant Sci.">
        <title>Red Clover (Trifolium pratense) and Zigzag Clover (T. medium) - A Picture of Genomic Similarities and Differences.</title>
        <authorList>
            <person name="Dluhosova J."/>
            <person name="Istvanek J."/>
            <person name="Nedelnik J."/>
            <person name="Repkova J."/>
        </authorList>
    </citation>
    <scope>NUCLEOTIDE SEQUENCE [LARGE SCALE GENOMIC DNA]</scope>
    <source>
        <strain evidence="2">cv. 10/8</strain>
        <tissue evidence="1">Leaf</tissue>
    </source>
</reference>
<evidence type="ECO:0000313" key="1">
    <source>
        <dbReference type="EMBL" id="MCI34327.1"/>
    </source>
</evidence>
<accession>A0A392RDP6</accession>